<evidence type="ECO:0000313" key="2">
    <source>
        <dbReference type="EMBL" id="MFD1566501.1"/>
    </source>
</evidence>
<dbReference type="RefSeq" id="WP_267645778.1">
    <property type="nucleotide sequence ID" value="NZ_JANHGR010000001.1"/>
</dbReference>
<dbReference type="SUPFAM" id="SSF82657">
    <property type="entry name" value="BolA-like"/>
    <property type="match status" value="1"/>
</dbReference>
<dbReference type="Pfam" id="PF01722">
    <property type="entry name" value="BolA"/>
    <property type="match status" value="1"/>
</dbReference>
<comment type="caution">
    <text evidence="2">The sequence shown here is derived from an EMBL/GenBank/DDBJ whole genome shotgun (WGS) entry which is preliminary data.</text>
</comment>
<evidence type="ECO:0000256" key="1">
    <source>
        <dbReference type="ARBA" id="ARBA00005578"/>
    </source>
</evidence>
<keyword evidence="3" id="KW-1185">Reference proteome</keyword>
<protein>
    <submittedName>
        <fullName evidence="2">BolA family protein</fullName>
    </submittedName>
</protein>
<gene>
    <name evidence="2" type="ORF">ACFSAU_03265</name>
</gene>
<comment type="similarity">
    <text evidence="1">Belongs to the BolA/IbaG family.</text>
</comment>
<proteinExistence type="inferred from homology"/>
<evidence type="ECO:0000313" key="3">
    <source>
        <dbReference type="Proteomes" id="UP001597139"/>
    </source>
</evidence>
<dbReference type="Proteomes" id="UP001597139">
    <property type="component" value="Unassembled WGS sequence"/>
</dbReference>
<reference evidence="2 3" key="1">
    <citation type="journal article" date="2019" name="Int. J. Syst. Evol. Microbiol.">
        <title>The Global Catalogue of Microorganisms (GCM) 10K type strain sequencing project: providing services to taxonomists for standard genome sequencing and annotation.</title>
        <authorList>
            <consortium name="The Broad Institute Genomics Platform"/>
            <consortium name="The Broad Institute Genome Sequencing Center for Infectious Disease"/>
            <person name="Wu L."/>
            <person name="Ma J."/>
        </authorList>
    </citation>
    <scope>NUCLEOTIDE SEQUENCE [LARGE SCALE GENOMIC DNA]</scope>
    <source>
        <strain evidence="2 3">CGMCC 1.12859</strain>
    </source>
</reference>
<dbReference type="InterPro" id="IPR050961">
    <property type="entry name" value="BolA/IbaG_stress_morph_reg"/>
</dbReference>
<name>A0ABD6BPD4_9EURY</name>
<dbReference type="Gene3D" id="3.30.300.90">
    <property type="entry name" value="BolA-like"/>
    <property type="match status" value="1"/>
</dbReference>
<dbReference type="PANTHER" id="PTHR46229:SF2">
    <property type="entry name" value="BOLA-LIKE PROTEIN 1"/>
    <property type="match status" value="1"/>
</dbReference>
<dbReference type="InterPro" id="IPR036065">
    <property type="entry name" value="BolA-like_sf"/>
</dbReference>
<dbReference type="PANTHER" id="PTHR46229">
    <property type="entry name" value="BOLA TRANSCRIPTION REGULATOR"/>
    <property type="match status" value="1"/>
</dbReference>
<dbReference type="AlphaFoldDB" id="A0ABD6BPD4"/>
<organism evidence="2 3">
    <name type="scientific">Halolamina litorea</name>
    <dbReference type="NCBI Taxonomy" id="1515593"/>
    <lineage>
        <taxon>Archaea</taxon>
        <taxon>Methanobacteriati</taxon>
        <taxon>Methanobacteriota</taxon>
        <taxon>Stenosarchaea group</taxon>
        <taxon>Halobacteria</taxon>
        <taxon>Halobacteriales</taxon>
        <taxon>Haloferacaceae</taxon>
    </lineage>
</organism>
<dbReference type="EMBL" id="JBHUCZ010000001">
    <property type="protein sequence ID" value="MFD1566501.1"/>
    <property type="molecule type" value="Genomic_DNA"/>
</dbReference>
<dbReference type="InterPro" id="IPR002634">
    <property type="entry name" value="BolA"/>
</dbReference>
<accession>A0ABD6BPD4</accession>
<sequence length="91" mass="9989">MTPDELEAAIEDGIEDADATVTLPRAHHDRDHQDAHFAAVVVSPAFEGEGLVQQHQQVYDAVGDAMTDTVHALEIETYTPEEYEAKQAAEE</sequence>
<dbReference type="PIRSF" id="PIRSF003113">
    <property type="entry name" value="BolA"/>
    <property type="match status" value="1"/>
</dbReference>